<dbReference type="InterPro" id="IPR000086">
    <property type="entry name" value="NUDIX_hydrolase_dom"/>
</dbReference>
<dbReference type="SUPFAM" id="SSF55811">
    <property type="entry name" value="Nudix"/>
    <property type="match status" value="1"/>
</dbReference>
<dbReference type="Proteomes" id="UP001144352">
    <property type="component" value="Unassembled WGS sequence"/>
</dbReference>
<keyword evidence="5" id="KW-0460">Magnesium</keyword>
<dbReference type="GO" id="GO:0046872">
    <property type="term" value="F:metal ion binding"/>
    <property type="evidence" value="ECO:0007669"/>
    <property type="project" value="UniProtKB-KW"/>
</dbReference>
<sequence>MTESVAREQSDLPGRIRAALASRKRVPLAQGPVPAAVLVPLFLEGGEYHILFTKRTEHLNHHRGEISFPGGVHHPDDGSPRETALRETWEEVGIRPGDVDVLGELDDFYSIHNYLVTPVVGIFPPHYPLRVNPDEIERIITVPLTHLLRPEIFRVEDWNWKGRTHPVYFFTYEGDEIWGLTAAILKQFLDLTFRR</sequence>
<dbReference type="Pfam" id="PF00293">
    <property type="entry name" value="NUDIX"/>
    <property type="match status" value="1"/>
</dbReference>
<dbReference type="InterPro" id="IPR045121">
    <property type="entry name" value="CoAse"/>
</dbReference>
<dbReference type="RefSeq" id="WP_214186157.1">
    <property type="nucleotide sequence ID" value="NZ_BSDS01000001.1"/>
</dbReference>
<comment type="caution">
    <text evidence="8">The sequence shown here is derived from an EMBL/GenBank/DDBJ whole genome shotgun (WGS) entry which is preliminary data.</text>
</comment>
<dbReference type="PANTHER" id="PTHR12992">
    <property type="entry name" value="NUDIX HYDROLASE"/>
    <property type="match status" value="1"/>
</dbReference>
<feature type="domain" description="Nudix hydrolase" evidence="7">
    <location>
        <begin position="32"/>
        <end position="170"/>
    </location>
</feature>
<dbReference type="GO" id="GO:0010945">
    <property type="term" value="F:coenzyme A diphosphatase activity"/>
    <property type="evidence" value="ECO:0007669"/>
    <property type="project" value="InterPro"/>
</dbReference>
<organism evidence="8 9">
    <name type="scientific">Geobacter hydrogenophilus</name>
    <dbReference type="NCBI Taxonomy" id="40983"/>
    <lineage>
        <taxon>Bacteria</taxon>
        <taxon>Pseudomonadati</taxon>
        <taxon>Thermodesulfobacteriota</taxon>
        <taxon>Desulfuromonadia</taxon>
        <taxon>Geobacterales</taxon>
        <taxon>Geobacteraceae</taxon>
        <taxon>Geobacter</taxon>
    </lineage>
</organism>
<keyword evidence="6" id="KW-0464">Manganese</keyword>
<proteinExistence type="predicted"/>
<gene>
    <name evidence="8" type="ORF">GHYDROH2_15870</name>
</gene>
<dbReference type="PANTHER" id="PTHR12992:SF11">
    <property type="entry name" value="MITOCHONDRIAL COENZYME A DIPHOSPHATASE NUDT8"/>
    <property type="match status" value="1"/>
</dbReference>
<dbReference type="AlphaFoldDB" id="A0A9W6LD42"/>
<dbReference type="EMBL" id="BSDS01000001">
    <property type="protein sequence ID" value="GLI38086.1"/>
    <property type="molecule type" value="Genomic_DNA"/>
</dbReference>
<evidence type="ECO:0000256" key="3">
    <source>
        <dbReference type="ARBA" id="ARBA00022723"/>
    </source>
</evidence>
<keyword evidence="9" id="KW-1185">Reference proteome</keyword>
<evidence type="ECO:0000256" key="4">
    <source>
        <dbReference type="ARBA" id="ARBA00022801"/>
    </source>
</evidence>
<dbReference type="PROSITE" id="PS51462">
    <property type="entry name" value="NUDIX"/>
    <property type="match status" value="1"/>
</dbReference>
<reference evidence="8" key="1">
    <citation type="submission" date="2022-12" db="EMBL/GenBank/DDBJ databases">
        <title>Reference genome sequencing for broad-spectrum identification of bacterial and archaeal isolates by mass spectrometry.</title>
        <authorList>
            <person name="Sekiguchi Y."/>
            <person name="Tourlousse D.M."/>
        </authorList>
    </citation>
    <scope>NUCLEOTIDE SEQUENCE</scope>
    <source>
        <strain evidence="8">H2</strain>
    </source>
</reference>
<dbReference type="CDD" id="cd03426">
    <property type="entry name" value="NUDIX_CoAse_Nudt7"/>
    <property type="match status" value="1"/>
</dbReference>
<keyword evidence="3" id="KW-0479">Metal-binding</keyword>
<dbReference type="InterPro" id="IPR015797">
    <property type="entry name" value="NUDIX_hydrolase-like_dom_sf"/>
</dbReference>
<protein>
    <submittedName>
        <fullName evidence="8">Coenzyme A pyrophosphatase</fullName>
    </submittedName>
</protein>
<evidence type="ECO:0000256" key="5">
    <source>
        <dbReference type="ARBA" id="ARBA00022842"/>
    </source>
</evidence>
<evidence type="ECO:0000313" key="9">
    <source>
        <dbReference type="Proteomes" id="UP001144352"/>
    </source>
</evidence>
<evidence type="ECO:0000256" key="2">
    <source>
        <dbReference type="ARBA" id="ARBA00001946"/>
    </source>
</evidence>
<comment type="cofactor">
    <cofactor evidence="2">
        <name>Mg(2+)</name>
        <dbReference type="ChEBI" id="CHEBI:18420"/>
    </cofactor>
</comment>
<evidence type="ECO:0000313" key="8">
    <source>
        <dbReference type="EMBL" id="GLI38086.1"/>
    </source>
</evidence>
<name>A0A9W6LD42_9BACT</name>
<evidence type="ECO:0000259" key="7">
    <source>
        <dbReference type="PROSITE" id="PS51462"/>
    </source>
</evidence>
<accession>A0A9W6LD42</accession>
<keyword evidence="4" id="KW-0378">Hydrolase</keyword>
<evidence type="ECO:0000256" key="6">
    <source>
        <dbReference type="ARBA" id="ARBA00023211"/>
    </source>
</evidence>
<evidence type="ECO:0000256" key="1">
    <source>
        <dbReference type="ARBA" id="ARBA00001936"/>
    </source>
</evidence>
<dbReference type="NCBIfam" id="NF007980">
    <property type="entry name" value="PRK10707.1"/>
    <property type="match status" value="1"/>
</dbReference>
<dbReference type="Gene3D" id="3.90.79.10">
    <property type="entry name" value="Nucleoside Triphosphate Pyrophosphohydrolase"/>
    <property type="match status" value="1"/>
</dbReference>
<comment type="cofactor">
    <cofactor evidence="1">
        <name>Mn(2+)</name>
        <dbReference type="ChEBI" id="CHEBI:29035"/>
    </cofactor>
</comment>